<dbReference type="Gene3D" id="3.90.950.10">
    <property type="match status" value="1"/>
</dbReference>
<organism evidence="12 13">
    <name type="scientific">Candidatus Micrarchaeum acidiphilum ARMAN-2</name>
    <dbReference type="NCBI Taxonomy" id="425595"/>
    <lineage>
        <taxon>Archaea</taxon>
        <taxon>Candidatus Micrarchaeota</taxon>
        <taxon>Candidatus Micrarchaeia</taxon>
        <taxon>Candidatus Micrarchaeales</taxon>
        <taxon>Candidatus Micrarchaeaceae</taxon>
        <taxon>Candidatus Micrarchaeum</taxon>
    </lineage>
</organism>
<sequence>MKVCVGSKNPVKINAVRRAFEDYFGKFELSYSEVESGVAAMPMSAEETVAGAKNRALRALEKFKGYDYAVGAEGGVEKTQFGMMVCNYVVIMDKYGKVGVGGGTEFIIPKYMEARLAKGEELSEIIDELMGIEGTKYSGGAIGALTKGMVGRDETFRIATHFALIPFVNAELFRK</sequence>
<dbReference type="FunFam" id="3.90.950.10:FF:000002">
    <property type="entry name" value="Inosine/xanthosine triphosphatase"/>
    <property type="match status" value="1"/>
</dbReference>
<keyword evidence="4 10" id="KW-0378">Hydrolase</keyword>
<evidence type="ECO:0000256" key="4">
    <source>
        <dbReference type="ARBA" id="ARBA00022801"/>
    </source>
</evidence>
<comment type="similarity">
    <text evidence="10">Belongs to the YjjX NTPase family.</text>
</comment>
<comment type="catalytic activity">
    <reaction evidence="9 10">
        <text>XTP + H2O = XDP + phosphate + H(+)</text>
        <dbReference type="Rhea" id="RHEA:28406"/>
        <dbReference type="ChEBI" id="CHEBI:15377"/>
        <dbReference type="ChEBI" id="CHEBI:15378"/>
        <dbReference type="ChEBI" id="CHEBI:43474"/>
        <dbReference type="ChEBI" id="CHEBI:59884"/>
        <dbReference type="ChEBI" id="CHEBI:61314"/>
        <dbReference type="EC" id="3.6.1.73"/>
    </reaction>
</comment>
<comment type="cofactor">
    <cofactor evidence="10">
        <name>Mg(2+)</name>
        <dbReference type="ChEBI" id="CHEBI:18420"/>
    </cofactor>
    <cofactor evidence="10">
        <name>Mn(2+)</name>
        <dbReference type="ChEBI" id="CHEBI:29035"/>
    </cofactor>
    <text evidence="10">Binds 1 divalent metal cation per subunit; can use either Mg(2+) or Mn(2+).</text>
</comment>
<reference evidence="12 13" key="1">
    <citation type="journal article" date="2009" name="Genome Biol.">
        <title>Community-wide analysis of microbial genome sequence signatures.</title>
        <authorList>
            <person name="Dick G.J."/>
            <person name="Andersson A.F."/>
            <person name="Baker B.J."/>
            <person name="Simmons S.L."/>
            <person name="Thomas B.C."/>
            <person name="Yelton A.P."/>
            <person name="Banfield J.F."/>
        </authorList>
    </citation>
    <scope>NUCLEOTIDE SEQUENCE [LARGE SCALE GENOMIC DNA]</scope>
    <source>
        <strain evidence="12">ARMAN-2</strain>
    </source>
</reference>
<dbReference type="Pfam" id="PF01931">
    <property type="entry name" value="NTPase_I-T"/>
    <property type="match status" value="1"/>
</dbReference>
<keyword evidence="13" id="KW-1185">Reference proteome</keyword>
<evidence type="ECO:0000259" key="11">
    <source>
        <dbReference type="Pfam" id="PF01931"/>
    </source>
</evidence>
<evidence type="ECO:0000256" key="9">
    <source>
        <dbReference type="ARBA" id="ARBA00048781"/>
    </source>
</evidence>
<dbReference type="NCBIfam" id="TIGR00258">
    <property type="entry name" value="inosine/xanthosine triphosphatase"/>
    <property type="match status" value="1"/>
</dbReference>
<dbReference type="InterPro" id="IPR002786">
    <property type="entry name" value="Non_canon_purine_NTPase"/>
</dbReference>
<proteinExistence type="inferred from homology"/>
<protein>
    <recommendedName>
        <fullName evidence="10">Probable inosine/xanthosine triphosphatase</fullName>
        <shortName evidence="10">ITPase/XTPase</shortName>
        <ecNumber evidence="10">3.6.1.73</ecNumber>
    </recommendedName>
    <alternativeName>
        <fullName evidence="10">Non-canonical purine NTP phosphatase</fullName>
    </alternativeName>
    <alternativeName>
        <fullName evidence="10">Non-standard purine NTP phosphatase</fullName>
    </alternativeName>
    <alternativeName>
        <fullName evidence="10">Nucleoside-triphosphate phosphatase</fullName>
        <shortName evidence="10">NTPase</shortName>
    </alternativeName>
</protein>
<dbReference type="GO" id="GO:0103023">
    <property type="term" value="F:ITPase activity"/>
    <property type="evidence" value="ECO:0007669"/>
    <property type="project" value="UniProtKB-EC"/>
</dbReference>
<evidence type="ECO:0000256" key="6">
    <source>
        <dbReference type="ARBA" id="ARBA00023080"/>
    </source>
</evidence>
<evidence type="ECO:0000256" key="3">
    <source>
        <dbReference type="ARBA" id="ARBA00022741"/>
    </source>
</evidence>
<gene>
    <name evidence="12" type="ORF">UNLARM2_0460</name>
</gene>
<keyword evidence="6 10" id="KW-0546">Nucleotide metabolism</keyword>
<dbReference type="Proteomes" id="UP000332487">
    <property type="component" value="Unassembled WGS sequence"/>
</dbReference>
<evidence type="ECO:0000256" key="10">
    <source>
        <dbReference type="HAMAP-Rule" id="MF_00648"/>
    </source>
</evidence>
<dbReference type="GO" id="GO:0009117">
    <property type="term" value="P:nucleotide metabolic process"/>
    <property type="evidence" value="ECO:0007669"/>
    <property type="project" value="UniProtKB-KW"/>
</dbReference>
<feature type="domain" description="Non-canonical purine NTP phosphatase/PRRC1" evidence="11">
    <location>
        <begin position="6"/>
        <end position="168"/>
    </location>
</feature>
<keyword evidence="3 10" id="KW-0547">Nucleotide-binding</keyword>
<comment type="caution">
    <text evidence="10">Lacks conserved residue(s) required for the propagation of feature annotation.</text>
</comment>
<dbReference type="GO" id="GO:0006772">
    <property type="term" value="P:thiamine metabolic process"/>
    <property type="evidence" value="ECO:0007669"/>
    <property type="project" value="TreeGrafter"/>
</dbReference>
<dbReference type="InterPro" id="IPR029001">
    <property type="entry name" value="ITPase-like_fam"/>
</dbReference>
<evidence type="ECO:0000256" key="5">
    <source>
        <dbReference type="ARBA" id="ARBA00022842"/>
    </source>
</evidence>
<keyword evidence="5 10" id="KW-0460">Magnesium</keyword>
<dbReference type="InterPro" id="IPR026533">
    <property type="entry name" value="NTPase/PRRC1"/>
</dbReference>
<evidence type="ECO:0000313" key="13">
    <source>
        <dbReference type="Proteomes" id="UP000332487"/>
    </source>
</evidence>
<dbReference type="HAMAP" id="MF_00648">
    <property type="entry name" value="Non_canon_purine_NTPase_YjjX"/>
    <property type="match status" value="1"/>
</dbReference>
<keyword evidence="2 10" id="KW-0479">Metal-binding</keyword>
<comment type="function">
    <text evidence="10">Phosphatase that hydrolyzes non-canonical purine nucleotides such as XTP and ITP to their respective diphosphate derivatives. Probably excludes non-canonical purines from DNA/RNA precursor pool, thus preventing their incorporation into DNA/RNA and avoiding chromosomal lesions.</text>
</comment>
<dbReference type="GO" id="GO:0000166">
    <property type="term" value="F:nucleotide binding"/>
    <property type="evidence" value="ECO:0007669"/>
    <property type="project" value="UniProtKB-KW"/>
</dbReference>
<dbReference type="EMBL" id="GG697240">
    <property type="protein sequence ID" value="EET90016.1"/>
    <property type="molecule type" value="Genomic_DNA"/>
</dbReference>
<dbReference type="PANTHER" id="PTHR34699:SF2">
    <property type="entry name" value="NON-CANONICAL PURINE NTP PHOSPHATASE_PRRC1 DOMAIN-CONTAINING PROTEIN"/>
    <property type="match status" value="1"/>
</dbReference>
<reference evidence="12 13" key="2">
    <citation type="journal article" date="2010" name="Proc. Natl. Acad. Sci. U.S.A.">
        <title>Enigmatic, ultrasmall, uncultivated Archaea.</title>
        <authorList>
            <person name="Baker B.J."/>
            <person name="Comolli L.R."/>
            <person name="Dick G.J."/>
            <person name="Hauser L.J."/>
            <person name="Hyatt D."/>
            <person name="Dill B.D."/>
            <person name="Land M.L."/>
            <person name="Verberkmoes N.C."/>
            <person name="Hettich R.L."/>
            <person name="Banfield J.F."/>
        </authorList>
    </citation>
    <scope>NUCLEOTIDE SEQUENCE [LARGE SCALE GENOMIC DNA]</scope>
    <source>
        <strain evidence="12">ARMAN-2</strain>
    </source>
</reference>
<evidence type="ECO:0000256" key="7">
    <source>
        <dbReference type="ARBA" id="ARBA00023211"/>
    </source>
</evidence>
<name>C7DHB4_MICA2</name>
<keyword evidence="7 10" id="KW-0464">Manganese</keyword>
<dbReference type="AlphaFoldDB" id="C7DHB4"/>
<comment type="subunit">
    <text evidence="10">Homodimer.</text>
</comment>
<evidence type="ECO:0000313" key="12">
    <source>
        <dbReference type="EMBL" id="EET90016.1"/>
    </source>
</evidence>
<dbReference type="SUPFAM" id="SSF52972">
    <property type="entry name" value="ITPase-like"/>
    <property type="match status" value="1"/>
</dbReference>
<dbReference type="InterPro" id="IPR050299">
    <property type="entry name" value="YjjX_NTPase"/>
</dbReference>
<feature type="binding site" evidence="10">
    <location>
        <position position="35"/>
    </location>
    <ligand>
        <name>Mg(2+)</name>
        <dbReference type="ChEBI" id="CHEBI:18420"/>
    </ligand>
</feature>
<evidence type="ECO:0000256" key="8">
    <source>
        <dbReference type="ARBA" id="ARBA00048174"/>
    </source>
</evidence>
<accession>C7DHB4</accession>
<evidence type="ECO:0000256" key="1">
    <source>
        <dbReference type="ARBA" id="ARBA00001936"/>
    </source>
</evidence>
<dbReference type="EC" id="3.6.1.73" evidence="10"/>
<dbReference type="GO" id="GO:0046872">
    <property type="term" value="F:metal ion binding"/>
    <property type="evidence" value="ECO:0007669"/>
    <property type="project" value="UniProtKB-KW"/>
</dbReference>
<comment type="cofactor">
    <cofactor evidence="1">
        <name>Mn(2+)</name>
        <dbReference type="ChEBI" id="CHEBI:29035"/>
    </cofactor>
</comment>
<evidence type="ECO:0000256" key="2">
    <source>
        <dbReference type="ARBA" id="ARBA00022723"/>
    </source>
</evidence>
<comment type="catalytic activity">
    <reaction evidence="8 10">
        <text>ITP + H2O = IDP + phosphate + H(+)</text>
        <dbReference type="Rhea" id="RHEA:28330"/>
        <dbReference type="ChEBI" id="CHEBI:15377"/>
        <dbReference type="ChEBI" id="CHEBI:15378"/>
        <dbReference type="ChEBI" id="CHEBI:43474"/>
        <dbReference type="ChEBI" id="CHEBI:58280"/>
        <dbReference type="ChEBI" id="CHEBI:61402"/>
        <dbReference type="EC" id="3.6.1.73"/>
    </reaction>
</comment>
<dbReference type="PANTHER" id="PTHR34699">
    <property type="match status" value="1"/>
</dbReference>